<feature type="compositionally biased region" description="Polar residues" evidence="1">
    <location>
        <begin position="61"/>
        <end position="82"/>
    </location>
</feature>
<dbReference type="RefSeq" id="WP_303276656.1">
    <property type="nucleotide sequence ID" value="NZ_JAUOEK010000056.1"/>
</dbReference>
<evidence type="ECO:0000256" key="1">
    <source>
        <dbReference type="SAM" id="MobiDB-lite"/>
    </source>
</evidence>
<keyword evidence="4" id="KW-1185">Reference proteome</keyword>
<accession>A0ABT8W794</accession>
<evidence type="ECO:0000259" key="2">
    <source>
        <dbReference type="Pfam" id="PF13699"/>
    </source>
</evidence>
<dbReference type="Proteomes" id="UP001176883">
    <property type="component" value="Unassembled WGS sequence"/>
</dbReference>
<organism evidence="3 4">
    <name type="scientific">Flavivirga aquimarina</name>
    <dbReference type="NCBI Taxonomy" id="2027862"/>
    <lineage>
        <taxon>Bacteria</taxon>
        <taxon>Pseudomonadati</taxon>
        <taxon>Bacteroidota</taxon>
        <taxon>Flavobacteriia</taxon>
        <taxon>Flavobacteriales</taxon>
        <taxon>Flavobacteriaceae</taxon>
        <taxon>Flavivirga</taxon>
    </lineage>
</organism>
<sequence length="561" mass="63091">MQSYTSKTQDNESKSIVNNTLKIQSSEESALKFADNRPETIAQRKLQDKTDNSPQAKRVAQFQTMANSYSDRQQQPINNTGLPDNLKSGIESLSGIDMSDTRVHYNSPKPAQLQAHAYAQGTDIHIASGQEKHLPHEAWHVVQQKQGRVKPTMQMKGEININDDTGLEKEADVTGAKALSVTSEQVSTIKSLTPTHAPMQLKMGFEFESAKNKVLGADRKFIVYENDQFSLEADTKEDVEFVTKPFSKKSDVLGAVGAAAEMAADIVAGKNGDKKYEFVKGGNVKNDATIEVNDDLFRASAQSTEGVRLENLGELIDEHIGRRKAITRTSRNTADEVLEENNLTLTDHLQRKIHGLIQYMALYVLQVKNRTDENLKNDDGPKAYFRLMARSDFNTMFRSIANDNDFGRYPRQKEVKVTLVRDLVKEKLPGELDLGLDDYIFYSGSYKEARDDPMRDRNKGPKLGDWINSIFTTEIAKDMMSPPPGYTAHADLPPEYRYGMGAYGMDEDKALVEMRGHRNKLRNTGRFEENSGKIPKTQWVPFANHFFTTAVARNDSLENDM</sequence>
<gene>
    <name evidence="3" type="ORF">Q4Q35_04050</name>
</gene>
<feature type="region of interest" description="Disordered" evidence="1">
    <location>
        <begin position="1"/>
        <end position="86"/>
    </location>
</feature>
<dbReference type="Pfam" id="PF13699">
    <property type="entry name" value="eCIS_core"/>
    <property type="match status" value="1"/>
</dbReference>
<feature type="domain" description="eCIS core" evidence="2">
    <location>
        <begin position="82"/>
        <end position="147"/>
    </location>
</feature>
<dbReference type="InterPro" id="IPR025295">
    <property type="entry name" value="eCIS_core_dom"/>
</dbReference>
<dbReference type="EMBL" id="JAUOEK010000056">
    <property type="protein sequence ID" value="MDO5968971.1"/>
    <property type="molecule type" value="Genomic_DNA"/>
</dbReference>
<comment type="caution">
    <text evidence="3">The sequence shown here is derived from an EMBL/GenBank/DDBJ whole genome shotgun (WGS) entry which is preliminary data.</text>
</comment>
<protein>
    <submittedName>
        <fullName evidence="3">DUF4157 domain-containing protein</fullName>
    </submittedName>
</protein>
<reference evidence="3" key="1">
    <citation type="submission" date="2023-07" db="EMBL/GenBank/DDBJ databases">
        <title>Two novel species in the genus Flavivirga.</title>
        <authorList>
            <person name="Kwon K."/>
        </authorList>
    </citation>
    <scope>NUCLEOTIDE SEQUENCE</scope>
    <source>
        <strain evidence="3">KCTC 52353</strain>
    </source>
</reference>
<name>A0ABT8W794_9FLAO</name>
<evidence type="ECO:0000313" key="4">
    <source>
        <dbReference type="Proteomes" id="UP001176883"/>
    </source>
</evidence>
<feature type="compositionally biased region" description="Polar residues" evidence="1">
    <location>
        <begin position="1"/>
        <end position="28"/>
    </location>
</feature>
<proteinExistence type="predicted"/>
<evidence type="ECO:0000313" key="3">
    <source>
        <dbReference type="EMBL" id="MDO5968971.1"/>
    </source>
</evidence>